<dbReference type="GO" id="GO:0006508">
    <property type="term" value="P:proteolysis"/>
    <property type="evidence" value="ECO:0007669"/>
    <property type="project" value="TreeGrafter"/>
</dbReference>
<keyword evidence="5" id="KW-0862">Zinc</keyword>
<dbReference type="InterPro" id="IPR050439">
    <property type="entry name" value="ADAMTS_ADAMTS-like"/>
</dbReference>
<dbReference type="Gene3D" id="3.40.1620.60">
    <property type="match status" value="1"/>
</dbReference>
<protein>
    <recommendedName>
        <fullName evidence="8">ADAMTS cysteine-rich domain-containing protein</fullName>
    </recommendedName>
</protein>
<dbReference type="EMBL" id="JACEFF010000867">
    <property type="protein sequence ID" value="KAH9629395.1"/>
    <property type="molecule type" value="Genomic_DNA"/>
</dbReference>
<evidence type="ECO:0000256" key="2">
    <source>
        <dbReference type="ARBA" id="ARBA00022525"/>
    </source>
</evidence>
<evidence type="ECO:0000256" key="7">
    <source>
        <dbReference type="ARBA" id="ARBA00023180"/>
    </source>
</evidence>
<gene>
    <name evidence="9" type="ORF">HF086_017127</name>
</gene>
<dbReference type="Proteomes" id="UP000814243">
    <property type="component" value="Unassembled WGS sequence"/>
</dbReference>
<keyword evidence="6" id="KW-1015">Disulfide bond</keyword>
<dbReference type="InterPro" id="IPR041645">
    <property type="entry name" value="ADAMTS_CR_2"/>
</dbReference>
<evidence type="ECO:0000256" key="3">
    <source>
        <dbReference type="ARBA" id="ARBA00022723"/>
    </source>
</evidence>
<dbReference type="InterPro" id="IPR036383">
    <property type="entry name" value="TSP1_rpt_sf"/>
</dbReference>
<evidence type="ECO:0000256" key="4">
    <source>
        <dbReference type="ARBA" id="ARBA00022801"/>
    </source>
</evidence>
<evidence type="ECO:0000256" key="6">
    <source>
        <dbReference type="ARBA" id="ARBA00023157"/>
    </source>
</evidence>
<dbReference type="GO" id="GO:0004222">
    <property type="term" value="F:metalloendopeptidase activity"/>
    <property type="evidence" value="ECO:0007669"/>
    <property type="project" value="TreeGrafter"/>
</dbReference>
<organism evidence="9 10">
    <name type="scientific">Spodoptera exigua</name>
    <name type="common">Beet armyworm</name>
    <name type="synonym">Noctua fulgens</name>
    <dbReference type="NCBI Taxonomy" id="7107"/>
    <lineage>
        <taxon>Eukaryota</taxon>
        <taxon>Metazoa</taxon>
        <taxon>Ecdysozoa</taxon>
        <taxon>Arthropoda</taxon>
        <taxon>Hexapoda</taxon>
        <taxon>Insecta</taxon>
        <taxon>Pterygota</taxon>
        <taxon>Neoptera</taxon>
        <taxon>Endopterygota</taxon>
        <taxon>Lepidoptera</taxon>
        <taxon>Glossata</taxon>
        <taxon>Ditrysia</taxon>
        <taxon>Noctuoidea</taxon>
        <taxon>Noctuidae</taxon>
        <taxon>Amphipyrinae</taxon>
        <taxon>Spodoptera</taxon>
    </lineage>
</organism>
<keyword evidence="2" id="KW-0964">Secreted</keyword>
<dbReference type="GO" id="GO:0030198">
    <property type="term" value="P:extracellular matrix organization"/>
    <property type="evidence" value="ECO:0007669"/>
    <property type="project" value="TreeGrafter"/>
</dbReference>
<dbReference type="Pfam" id="PF17771">
    <property type="entry name" value="ADAMTS_CR_2"/>
    <property type="match status" value="1"/>
</dbReference>
<evidence type="ECO:0000259" key="8">
    <source>
        <dbReference type="Pfam" id="PF17771"/>
    </source>
</evidence>
<accession>A0A922M3F3</accession>
<dbReference type="Pfam" id="PF00090">
    <property type="entry name" value="TSP_1"/>
    <property type="match status" value="1"/>
</dbReference>
<dbReference type="SMART" id="SM00209">
    <property type="entry name" value="TSP1"/>
    <property type="match status" value="3"/>
</dbReference>
<feature type="domain" description="ADAMTS cysteine-rich" evidence="8">
    <location>
        <begin position="3"/>
        <end position="53"/>
    </location>
</feature>
<evidence type="ECO:0000313" key="10">
    <source>
        <dbReference type="Proteomes" id="UP000814243"/>
    </source>
</evidence>
<reference evidence="9" key="1">
    <citation type="journal article" date="2021" name="G3 (Bethesda)">
        <title>Genome and transcriptome analysis of the beet armyworm Spodoptera exigua reveals targets for pest control. .</title>
        <authorList>
            <person name="Simon S."/>
            <person name="Breeschoten T."/>
            <person name="Jansen H.J."/>
            <person name="Dirks R.P."/>
            <person name="Schranz M.E."/>
            <person name="Ros V.I.D."/>
        </authorList>
    </citation>
    <scope>NUCLEOTIDE SEQUENCE</scope>
    <source>
        <strain evidence="9">TB_SE_WUR_2020</strain>
    </source>
</reference>
<name>A0A922M3F3_SPOEX</name>
<evidence type="ECO:0000256" key="5">
    <source>
        <dbReference type="ARBA" id="ARBA00022833"/>
    </source>
</evidence>
<dbReference type="AlphaFoldDB" id="A0A922M3F3"/>
<proteinExistence type="predicted"/>
<sequence>MRFSVCKSVKVRSACSRLWCAHRAMPHVCRSKRAPPLEGTPCGHNKWCVDRICEPMPGHAIKTETDKKTEVIERDSKIEEKEKDTEKPEWSWTRMTMIPHDAHQLSVHIATPIPLNIAMREKKRDKQILDLMKHSKRYDIDSKQDKYLKYDPNVPQNLQIIEVDNHVIDIKEGARWEGEVVASGTLLRWTRTDTDVFISSESRLQTDLMIMAFPEHPVVSGEVVTVEVSVNYSTPASRTRPLEYRWSTERGPCSASCGGGVRVVRPRCLRDHKCAPVMFEACNTHSCEFTWTGGEWEECSATCGDEGVQERQLFCVPLNVSTSSRRELIKNSVSPALCTSPKPSKHQPCNRLPCPVYWKELPWTQCSTTCGRGISRRPLVCPAADARQCGPKPRERHRRCRVRACGARGRPAACPPADTTQYCELFEPDQLARHCLVPPFRKYCCNACRLLDRAHFRGYG</sequence>
<dbReference type="PANTHER" id="PTHR13723:SF305">
    <property type="entry name" value="PROTEIN MADD-4"/>
    <property type="match status" value="1"/>
</dbReference>
<comment type="subcellular location">
    <subcellularLocation>
        <location evidence="1">Secreted</location>
    </subcellularLocation>
</comment>
<keyword evidence="4" id="KW-0378">Hydrolase</keyword>
<dbReference type="SUPFAM" id="SSF82895">
    <property type="entry name" value="TSP-1 type 1 repeat"/>
    <property type="match status" value="2"/>
</dbReference>
<keyword evidence="3" id="KW-0479">Metal-binding</keyword>
<dbReference type="GO" id="GO:0031012">
    <property type="term" value="C:extracellular matrix"/>
    <property type="evidence" value="ECO:0007669"/>
    <property type="project" value="TreeGrafter"/>
</dbReference>
<dbReference type="GO" id="GO:0046872">
    <property type="term" value="F:metal ion binding"/>
    <property type="evidence" value="ECO:0007669"/>
    <property type="project" value="UniProtKB-KW"/>
</dbReference>
<dbReference type="Gene3D" id="2.20.100.10">
    <property type="entry name" value="Thrombospondin type-1 (TSP1) repeat"/>
    <property type="match status" value="2"/>
</dbReference>
<dbReference type="PROSITE" id="PS50092">
    <property type="entry name" value="TSP1"/>
    <property type="match status" value="2"/>
</dbReference>
<dbReference type="PANTHER" id="PTHR13723">
    <property type="entry name" value="ADAMTS A DISINTEGRIN AND METALLOPROTEASE WITH THROMBOSPONDIN MOTIFS PROTEASE"/>
    <property type="match status" value="1"/>
</dbReference>
<comment type="caution">
    <text evidence="9">The sequence shown here is derived from an EMBL/GenBank/DDBJ whole genome shotgun (WGS) entry which is preliminary data.</text>
</comment>
<dbReference type="GO" id="GO:0005576">
    <property type="term" value="C:extracellular region"/>
    <property type="evidence" value="ECO:0007669"/>
    <property type="project" value="UniProtKB-SubCell"/>
</dbReference>
<dbReference type="Pfam" id="PF19030">
    <property type="entry name" value="TSP1_ADAMTS"/>
    <property type="match status" value="1"/>
</dbReference>
<evidence type="ECO:0000256" key="1">
    <source>
        <dbReference type="ARBA" id="ARBA00004613"/>
    </source>
</evidence>
<evidence type="ECO:0000313" key="9">
    <source>
        <dbReference type="EMBL" id="KAH9629395.1"/>
    </source>
</evidence>
<dbReference type="InterPro" id="IPR000884">
    <property type="entry name" value="TSP1_rpt"/>
</dbReference>
<keyword evidence="7" id="KW-0325">Glycoprotein</keyword>